<reference evidence="8" key="1">
    <citation type="submission" date="2013-02" db="EMBL/GenBank/DDBJ databases">
        <authorList>
            <person name="Hughes D."/>
        </authorList>
    </citation>
    <scope>NUCLEOTIDE SEQUENCE</scope>
    <source>
        <strain>Durham</strain>
        <strain evidence="8">NC isolate 2 -- Noor lab</strain>
    </source>
</reference>
<evidence type="ECO:0000256" key="4">
    <source>
        <dbReference type="ARBA" id="ARBA00023242"/>
    </source>
</evidence>
<dbReference type="InterPro" id="IPR046360">
    <property type="entry name" value="T-box_DNA-bd"/>
</dbReference>
<dbReference type="Pfam" id="PF00907">
    <property type="entry name" value="T-box"/>
    <property type="match status" value="1"/>
</dbReference>
<dbReference type="AlphaFoldDB" id="T1GJ53"/>
<dbReference type="GO" id="GO:0003677">
    <property type="term" value="F:DNA binding"/>
    <property type="evidence" value="ECO:0007669"/>
    <property type="project" value="UniProtKB-UniRule"/>
</dbReference>
<accession>T1GJ53</accession>
<dbReference type="Gene3D" id="2.60.40.820">
    <property type="entry name" value="Transcription factor, T-box"/>
    <property type="match status" value="1"/>
</dbReference>
<dbReference type="HOGENOM" id="CLU_2500474_0_0_1"/>
<dbReference type="InterPro" id="IPR008967">
    <property type="entry name" value="p53-like_TF_DNA-bd_sf"/>
</dbReference>
<evidence type="ECO:0000256" key="3">
    <source>
        <dbReference type="ARBA" id="ARBA00023163"/>
    </source>
</evidence>
<dbReference type="STRING" id="36166.T1GJ53"/>
<sequence length="86" mass="10094">MKKMITMNELVDLRMQQHLAHELYRQQIMQRIPDPFPAMLPVPIPRHVLLPPRVTLPGVEATLQNKDLWNQFHQLGTEMIITKCGR</sequence>
<comment type="caution">
    <text evidence="5">Lacks conserved residue(s) required for the propagation of feature annotation.</text>
</comment>
<evidence type="ECO:0000313" key="8">
    <source>
        <dbReference type="Proteomes" id="UP000015102"/>
    </source>
</evidence>
<reference evidence="7" key="2">
    <citation type="submission" date="2015-06" db="UniProtKB">
        <authorList>
            <consortium name="EnsemblMetazoa"/>
        </authorList>
    </citation>
    <scope>IDENTIFICATION</scope>
</reference>
<proteinExistence type="predicted"/>
<feature type="domain" description="T-box" evidence="6">
    <location>
        <begin position="63"/>
        <end position="86"/>
    </location>
</feature>
<evidence type="ECO:0000313" key="7">
    <source>
        <dbReference type="EnsemblMetazoa" id="MESCA003495-PA"/>
    </source>
</evidence>
<keyword evidence="1" id="KW-0805">Transcription regulation</keyword>
<dbReference type="SUPFAM" id="SSF49417">
    <property type="entry name" value="p53-like transcription factors"/>
    <property type="match status" value="1"/>
</dbReference>
<dbReference type="OMA" id="WNQFHQL"/>
<evidence type="ECO:0000259" key="6">
    <source>
        <dbReference type="PROSITE" id="PS50252"/>
    </source>
</evidence>
<dbReference type="GO" id="GO:0003700">
    <property type="term" value="F:DNA-binding transcription factor activity"/>
    <property type="evidence" value="ECO:0007669"/>
    <property type="project" value="InterPro"/>
</dbReference>
<name>T1GJ53_MEGSC</name>
<keyword evidence="8" id="KW-1185">Reference proteome</keyword>
<evidence type="ECO:0000256" key="5">
    <source>
        <dbReference type="PROSITE-ProRule" id="PRU00201"/>
    </source>
</evidence>
<dbReference type="Proteomes" id="UP000015102">
    <property type="component" value="Unassembled WGS sequence"/>
</dbReference>
<keyword evidence="4 5" id="KW-0539">Nucleus</keyword>
<evidence type="ECO:0000256" key="1">
    <source>
        <dbReference type="ARBA" id="ARBA00023015"/>
    </source>
</evidence>
<keyword evidence="3" id="KW-0804">Transcription</keyword>
<organism evidence="7 8">
    <name type="scientific">Megaselia scalaris</name>
    <name type="common">Humpbacked fly</name>
    <name type="synonym">Phora scalaris</name>
    <dbReference type="NCBI Taxonomy" id="36166"/>
    <lineage>
        <taxon>Eukaryota</taxon>
        <taxon>Metazoa</taxon>
        <taxon>Ecdysozoa</taxon>
        <taxon>Arthropoda</taxon>
        <taxon>Hexapoda</taxon>
        <taxon>Insecta</taxon>
        <taxon>Pterygota</taxon>
        <taxon>Neoptera</taxon>
        <taxon>Endopterygota</taxon>
        <taxon>Diptera</taxon>
        <taxon>Brachycera</taxon>
        <taxon>Muscomorpha</taxon>
        <taxon>Platypezoidea</taxon>
        <taxon>Phoridae</taxon>
        <taxon>Megaseliini</taxon>
        <taxon>Megaselia</taxon>
    </lineage>
</organism>
<dbReference type="InterPro" id="IPR036960">
    <property type="entry name" value="T-box_sf"/>
</dbReference>
<protein>
    <recommendedName>
        <fullName evidence="6">T-box domain-containing protein</fullName>
    </recommendedName>
</protein>
<comment type="subcellular location">
    <subcellularLocation>
        <location evidence="5">Nucleus</location>
    </subcellularLocation>
</comment>
<dbReference type="EMBL" id="CAQQ02394763">
    <property type="status" value="NOT_ANNOTATED_CDS"/>
    <property type="molecule type" value="Genomic_DNA"/>
</dbReference>
<keyword evidence="2 5" id="KW-0238">DNA-binding</keyword>
<dbReference type="PROSITE" id="PS50252">
    <property type="entry name" value="TBOX_3"/>
    <property type="match status" value="1"/>
</dbReference>
<dbReference type="GO" id="GO:0006357">
    <property type="term" value="P:regulation of transcription by RNA polymerase II"/>
    <property type="evidence" value="ECO:0007669"/>
    <property type="project" value="UniProtKB-ARBA"/>
</dbReference>
<dbReference type="GO" id="GO:0045893">
    <property type="term" value="P:positive regulation of DNA-templated transcription"/>
    <property type="evidence" value="ECO:0007669"/>
    <property type="project" value="InterPro"/>
</dbReference>
<evidence type="ECO:0000256" key="2">
    <source>
        <dbReference type="ARBA" id="ARBA00023125"/>
    </source>
</evidence>
<dbReference type="GO" id="GO:0005634">
    <property type="term" value="C:nucleus"/>
    <property type="evidence" value="ECO:0007669"/>
    <property type="project" value="UniProtKB-SubCell"/>
</dbReference>
<dbReference type="EnsemblMetazoa" id="MESCA003495-RA">
    <property type="protein sequence ID" value="MESCA003495-PA"/>
    <property type="gene ID" value="MESCA003495"/>
</dbReference>